<keyword evidence="8" id="KW-0325">Glycoprotein</keyword>
<dbReference type="InterPro" id="IPR036026">
    <property type="entry name" value="Seven-hairpin_glycosidases"/>
</dbReference>
<dbReference type="InterPro" id="IPR044674">
    <property type="entry name" value="EDEM1/2/3"/>
</dbReference>
<feature type="active site" description="Proton donor" evidence="10">
    <location>
        <position position="405"/>
    </location>
</feature>
<keyword evidence="14" id="KW-1185">Reference proteome</keyword>
<keyword evidence="5" id="KW-0735">Signal-anchor</keyword>
<feature type="active site" description="Proton donor" evidence="10">
    <location>
        <position position="155"/>
    </location>
</feature>
<evidence type="ECO:0000256" key="12">
    <source>
        <dbReference type="RuleBase" id="RU361193"/>
    </source>
</evidence>
<dbReference type="GO" id="GO:1904380">
    <property type="term" value="P:endoplasmic reticulum mannose trimming"/>
    <property type="evidence" value="ECO:0007669"/>
    <property type="project" value="InterPro"/>
</dbReference>
<keyword evidence="4" id="KW-0256">Endoplasmic reticulum</keyword>
<evidence type="ECO:0000256" key="3">
    <source>
        <dbReference type="ARBA" id="ARBA00022692"/>
    </source>
</evidence>
<dbReference type="RefSeq" id="XP_014246156.1">
    <property type="nucleotide sequence ID" value="XM_014390670.2"/>
</dbReference>
<evidence type="ECO:0000313" key="13">
    <source>
        <dbReference type="EnsemblMetazoa" id="XP_014246156.1"/>
    </source>
</evidence>
<dbReference type="PANTHER" id="PTHR45679:SF5">
    <property type="entry name" value="ER DEGRADATION-ENHANCING ALPHA-MANNOSIDASE-LIKE PROTEIN 1"/>
    <property type="match status" value="1"/>
</dbReference>
<dbReference type="Gene3D" id="1.50.10.10">
    <property type="match status" value="1"/>
</dbReference>
<keyword evidence="3" id="KW-0812">Transmembrane</keyword>
<feature type="binding site" evidence="11">
    <location>
        <position position="510"/>
    </location>
    <ligand>
        <name>Ca(2+)</name>
        <dbReference type="ChEBI" id="CHEBI:29108"/>
    </ligand>
</feature>
<dbReference type="Proteomes" id="UP000494040">
    <property type="component" value="Unassembled WGS sequence"/>
</dbReference>
<feature type="active site" evidence="10">
    <location>
        <position position="301"/>
    </location>
</feature>
<sequence>MTDIRRNDAIFSLHQWFIFAFTLCFMSKFSGCSDLGIFNSSWPNFLSKYSHFPENLRVQMLDKAKEMFYFGYDNYMKYAFPFDELNPILCAGRGRDHENPTNININDILGDYCLTLVDALDTLAVIGNGTEFKRAVSLILQYVDFDKGSTVQVFEVNIRLVGALLSAHLLIIDPDEPFGPIKPDGYNGELLHLAHDLASRLLPAFEQSKTGIPFPRINLKEREPDFSFSTETCPAGAGSLLLEMGILSRLLGDPVFEIHARRATKAIWDRRSKSTGLLGNVIDAKTGKWTGKLSGLGAGLDSFFEYLFKSYIMFGESEDYKMFHLAYESIKEHLRKGRPKCNSGTGNHPFFVNVNMDSASIYSTWIDSMQASFAGLQVLHGDVNEAICTHALYYVIWKKYGVLPERWNWQFLMPQVPFYPLRPELIESTYMLYQATKNPFYLHVGKDILQSLNKYTRTKCGFATVHSVNDMSLEDRMESFFLSETTKYLILLFDKENIINKYLGKYIFSTEGHIFPLDLNKRFFKNPVNNKSHSPLSSFNIKEPSCERVGKEHLHNLPLRRDLWLQLNNFLGVKDE</sequence>
<dbReference type="PANTHER" id="PTHR45679">
    <property type="entry name" value="ER DEGRADATION-ENHANCING ALPHA-MANNOSIDASE-LIKE PROTEIN 2"/>
    <property type="match status" value="1"/>
</dbReference>
<evidence type="ECO:0000313" key="14">
    <source>
        <dbReference type="Proteomes" id="UP000494040"/>
    </source>
</evidence>
<comment type="cofactor">
    <cofactor evidence="11">
        <name>Ca(2+)</name>
        <dbReference type="ChEBI" id="CHEBI:29108"/>
    </cofactor>
</comment>
<keyword evidence="7" id="KW-0472">Membrane</keyword>
<reference evidence="13" key="1">
    <citation type="submission" date="2022-01" db="UniProtKB">
        <authorList>
            <consortium name="EnsemblMetazoa"/>
        </authorList>
    </citation>
    <scope>IDENTIFICATION</scope>
</reference>
<dbReference type="AlphaFoldDB" id="A0A8I6RIN2"/>
<feature type="active site" evidence="10">
    <location>
        <position position="424"/>
    </location>
</feature>
<evidence type="ECO:0000256" key="4">
    <source>
        <dbReference type="ARBA" id="ARBA00022824"/>
    </source>
</evidence>
<keyword evidence="11" id="KW-0106">Calcium</keyword>
<dbReference type="GO" id="GO:0005509">
    <property type="term" value="F:calcium ion binding"/>
    <property type="evidence" value="ECO:0007669"/>
    <property type="project" value="InterPro"/>
</dbReference>
<dbReference type="PRINTS" id="PR00747">
    <property type="entry name" value="GLYHDRLASE47"/>
</dbReference>
<evidence type="ECO:0000256" key="8">
    <source>
        <dbReference type="ARBA" id="ARBA00023180"/>
    </source>
</evidence>
<evidence type="ECO:0000256" key="7">
    <source>
        <dbReference type="ARBA" id="ARBA00023136"/>
    </source>
</evidence>
<proteinExistence type="inferred from homology"/>
<dbReference type="GeneID" id="106664716"/>
<dbReference type="SUPFAM" id="SSF48225">
    <property type="entry name" value="Seven-hairpin glycosidases"/>
    <property type="match status" value="1"/>
</dbReference>
<evidence type="ECO:0000256" key="10">
    <source>
        <dbReference type="PIRSR" id="PIRSR601382-1"/>
    </source>
</evidence>
<keyword evidence="12" id="KW-0378">Hydrolase</keyword>
<dbReference type="InterPro" id="IPR012341">
    <property type="entry name" value="6hp_glycosidase-like_sf"/>
</dbReference>
<evidence type="ECO:0000256" key="6">
    <source>
        <dbReference type="ARBA" id="ARBA00022989"/>
    </source>
</evidence>
<dbReference type="GO" id="GO:0044322">
    <property type="term" value="C:endoplasmic reticulum quality control compartment"/>
    <property type="evidence" value="ECO:0007669"/>
    <property type="project" value="GOC"/>
</dbReference>
<comment type="function">
    <text evidence="9">Extracts misfolded glycoproteins, but not glycoproteins undergoing productive folding, from the calnexin cycle. It is directly involved in endoplasmic reticulum-associated degradation (ERAD) and targets misfolded glycoproteins for degradation in an N-glycan-independent manner, probably by forming a complex with SEL1L. It has low mannosidase activity, catalyzing mannose trimming from Man8GlcNAc2 to Man7GlcNAc2.</text>
</comment>
<dbReference type="GO" id="GO:0005975">
    <property type="term" value="P:carbohydrate metabolic process"/>
    <property type="evidence" value="ECO:0007669"/>
    <property type="project" value="InterPro"/>
</dbReference>
<accession>A0A8I6RIN2</accession>
<dbReference type="KEGG" id="clec:106664716"/>
<keyword evidence="6" id="KW-1133">Transmembrane helix</keyword>
<dbReference type="GO" id="GO:0005789">
    <property type="term" value="C:endoplasmic reticulum membrane"/>
    <property type="evidence" value="ECO:0007669"/>
    <property type="project" value="UniProtKB-SubCell"/>
</dbReference>
<dbReference type="OMA" id="EEFWRMF"/>
<comment type="similarity">
    <text evidence="2 12">Belongs to the glycosyl hydrolase 47 family.</text>
</comment>
<dbReference type="EnsemblMetazoa" id="XM_014390670.2">
    <property type="protein sequence ID" value="XP_014246156.1"/>
    <property type="gene ID" value="LOC106664716"/>
</dbReference>
<protein>
    <recommendedName>
        <fullName evidence="12">alpha-1,2-Mannosidase</fullName>
        <ecNumber evidence="12">3.2.1.-</ecNumber>
    </recommendedName>
</protein>
<dbReference type="Pfam" id="PF01532">
    <property type="entry name" value="Glyco_hydro_47"/>
    <property type="match status" value="1"/>
</dbReference>
<evidence type="ECO:0000256" key="9">
    <source>
        <dbReference type="ARBA" id="ARBA00060207"/>
    </source>
</evidence>
<name>A0A8I6RIN2_CIMLE</name>
<organism evidence="13 14">
    <name type="scientific">Cimex lectularius</name>
    <name type="common">Bed bug</name>
    <name type="synonym">Acanthia lectularia</name>
    <dbReference type="NCBI Taxonomy" id="79782"/>
    <lineage>
        <taxon>Eukaryota</taxon>
        <taxon>Metazoa</taxon>
        <taxon>Ecdysozoa</taxon>
        <taxon>Arthropoda</taxon>
        <taxon>Hexapoda</taxon>
        <taxon>Insecta</taxon>
        <taxon>Pterygota</taxon>
        <taxon>Neoptera</taxon>
        <taxon>Paraneoptera</taxon>
        <taxon>Hemiptera</taxon>
        <taxon>Heteroptera</taxon>
        <taxon>Panheteroptera</taxon>
        <taxon>Cimicomorpha</taxon>
        <taxon>Cimicidae</taxon>
        <taxon>Cimex</taxon>
    </lineage>
</organism>
<keyword evidence="11" id="KW-0479">Metal-binding</keyword>
<dbReference type="GO" id="GO:0004571">
    <property type="term" value="F:mannosyl-oligosaccharide 1,2-alpha-mannosidase activity"/>
    <property type="evidence" value="ECO:0007669"/>
    <property type="project" value="InterPro"/>
</dbReference>
<evidence type="ECO:0000256" key="1">
    <source>
        <dbReference type="ARBA" id="ARBA00004648"/>
    </source>
</evidence>
<comment type="subcellular location">
    <subcellularLocation>
        <location evidence="1">Endoplasmic reticulum membrane</location>
        <topology evidence="1">Single-pass type II membrane protein</topology>
    </subcellularLocation>
</comment>
<dbReference type="InterPro" id="IPR001382">
    <property type="entry name" value="Glyco_hydro_47"/>
</dbReference>
<evidence type="ECO:0000256" key="11">
    <source>
        <dbReference type="PIRSR" id="PIRSR601382-2"/>
    </source>
</evidence>
<keyword evidence="12" id="KW-0326">Glycosidase</keyword>
<dbReference type="EC" id="3.2.1.-" evidence="12"/>
<dbReference type="OrthoDB" id="8118055at2759"/>
<dbReference type="FunFam" id="1.50.10.10:FF:000016">
    <property type="entry name" value="alpha-1,2-Mannosidase"/>
    <property type="match status" value="1"/>
</dbReference>
<evidence type="ECO:0000256" key="5">
    <source>
        <dbReference type="ARBA" id="ARBA00022968"/>
    </source>
</evidence>
<evidence type="ECO:0000256" key="2">
    <source>
        <dbReference type="ARBA" id="ARBA00007658"/>
    </source>
</evidence>